<dbReference type="AlphaFoldDB" id="A0A7X1B6R0"/>
<dbReference type="PANTHER" id="PTHR42899:SF1">
    <property type="entry name" value="SPERMATOGENESIS-ASSOCIATED PROTEIN 20"/>
    <property type="match status" value="1"/>
</dbReference>
<dbReference type="Pfam" id="PF03190">
    <property type="entry name" value="Thioredox_DsbH"/>
    <property type="match status" value="1"/>
</dbReference>
<dbReference type="InterPro" id="IPR012341">
    <property type="entry name" value="6hp_glycosidase-like_sf"/>
</dbReference>
<dbReference type="EMBL" id="JACHVC010000012">
    <property type="protein sequence ID" value="MBC2606557.1"/>
    <property type="molecule type" value="Genomic_DNA"/>
</dbReference>
<dbReference type="GO" id="GO:0005975">
    <property type="term" value="P:carbohydrate metabolic process"/>
    <property type="evidence" value="ECO:0007669"/>
    <property type="project" value="InterPro"/>
</dbReference>
<sequence length="711" mass="79890">MPDPNKISLNDLARSRSPYLLQHADNPVQWREWGEAAFAEARRRDVPIFLSVGYSTCHWCHVMAHESFEDAEIAQTLNELFVNVKVDREERPDVDRIYMSYVQATAGQGGWPMSVWLTPDLKPFYGGTYFPPTDNYGRVGFTTLIDRIGTLWSEDKATLLGYGEKSRELLQENAGHHQLEGIAEAGDAIEMCLEELNTDFDEEWGGFGRAPKFPMPGYFNILLEKSARRSKTKWLNLITSSLDKILDGGIWDHVGGGLHRYSVDQYWHVPHFEKMLYDQGQMSGVLAEAFRISGSARYAKAACQIIDYVSRDLRGELGQLFAAEDADSSLPEDPTRHGEGAFYVWTKQEIESLLGSDFELFAEAFYIKSEGNARPESDPHGELTGMNTLMRIRGDKGLAARFGKTESEVARVIEAGLKKLFDKRIKRPRPLLDDKTLLSWSSLMISGACKVYQRCGYEPALELATDAAEFLLASMREEATGSLARAFRNGRGNQNGFAEDYAAFACACLDLYESTSEVKWLQMGRELLEELEHRFLDHKRGGYFATESGDENLLVRLRDDYDGSEPAASSLAAMAQLKFASLLDDDEFRERGRRTVEAFGFQWKRAPRAMPQMLVAASRFLDSDQQIVLIGERGTDSWQSFTSTIHRHRDIGSAFVALDRREGIPSILSGNSKLAPMLESVSEGGAKVFICEDFACKEPVETVEAVEKILC</sequence>
<feature type="domain" description="Spermatogenesis-associated protein 20-like TRX" evidence="1">
    <location>
        <begin position="10"/>
        <end position="166"/>
    </location>
</feature>
<evidence type="ECO:0000259" key="1">
    <source>
        <dbReference type="Pfam" id="PF03190"/>
    </source>
</evidence>
<organism evidence="2 3">
    <name type="scientific">Pelagicoccus albus</name>
    <dbReference type="NCBI Taxonomy" id="415222"/>
    <lineage>
        <taxon>Bacteria</taxon>
        <taxon>Pseudomonadati</taxon>
        <taxon>Verrucomicrobiota</taxon>
        <taxon>Opitutia</taxon>
        <taxon>Puniceicoccales</taxon>
        <taxon>Pelagicoccaceae</taxon>
        <taxon>Pelagicoccus</taxon>
    </lineage>
</organism>
<dbReference type="Gene3D" id="1.50.10.10">
    <property type="match status" value="1"/>
</dbReference>
<dbReference type="PIRSF" id="PIRSF006402">
    <property type="entry name" value="UCP006402_thioredoxin"/>
    <property type="match status" value="1"/>
</dbReference>
<dbReference type="SUPFAM" id="SSF52833">
    <property type="entry name" value="Thioredoxin-like"/>
    <property type="match status" value="1"/>
</dbReference>
<evidence type="ECO:0000313" key="3">
    <source>
        <dbReference type="Proteomes" id="UP000526501"/>
    </source>
</evidence>
<dbReference type="PANTHER" id="PTHR42899">
    <property type="entry name" value="SPERMATOGENESIS-ASSOCIATED PROTEIN 20"/>
    <property type="match status" value="1"/>
</dbReference>
<evidence type="ECO:0000313" key="2">
    <source>
        <dbReference type="EMBL" id="MBC2606557.1"/>
    </source>
</evidence>
<dbReference type="InterPro" id="IPR008928">
    <property type="entry name" value="6-hairpin_glycosidase_sf"/>
</dbReference>
<dbReference type="InterPro" id="IPR024705">
    <property type="entry name" value="Ssp411"/>
</dbReference>
<keyword evidence="3" id="KW-1185">Reference proteome</keyword>
<dbReference type="SUPFAM" id="SSF48208">
    <property type="entry name" value="Six-hairpin glycosidases"/>
    <property type="match status" value="1"/>
</dbReference>
<dbReference type="CDD" id="cd02955">
    <property type="entry name" value="SSP411"/>
    <property type="match status" value="1"/>
</dbReference>
<protein>
    <submittedName>
        <fullName evidence="2">Thioredoxin domain-containing protein</fullName>
    </submittedName>
</protein>
<name>A0A7X1B6R0_9BACT</name>
<reference evidence="2 3" key="1">
    <citation type="submission" date="2020-07" db="EMBL/GenBank/DDBJ databases">
        <authorList>
            <person name="Feng X."/>
        </authorList>
    </citation>
    <scope>NUCLEOTIDE SEQUENCE [LARGE SCALE GENOMIC DNA]</scope>
    <source>
        <strain evidence="2 3">JCM23202</strain>
    </source>
</reference>
<proteinExistence type="predicted"/>
<dbReference type="InterPro" id="IPR036249">
    <property type="entry name" value="Thioredoxin-like_sf"/>
</dbReference>
<comment type="caution">
    <text evidence="2">The sequence shown here is derived from an EMBL/GenBank/DDBJ whole genome shotgun (WGS) entry which is preliminary data.</text>
</comment>
<dbReference type="InterPro" id="IPR004879">
    <property type="entry name" value="Ssp411-like_TRX"/>
</dbReference>
<dbReference type="Proteomes" id="UP000526501">
    <property type="component" value="Unassembled WGS sequence"/>
</dbReference>
<gene>
    <name evidence="2" type="ORF">H5P27_10935</name>
</gene>
<dbReference type="Gene3D" id="3.40.30.10">
    <property type="entry name" value="Glutaredoxin"/>
    <property type="match status" value="1"/>
</dbReference>
<dbReference type="RefSeq" id="WP_185660427.1">
    <property type="nucleotide sequence ID" value="NZ_CAWPOO010000012.1"/>
</dbReference>
<accession>A0A7X1B6R0</accession>